<dbReference type="InterPro" id="IPR006140">
    <property type="entry name" value="D-isomer_DH_NAD-bd"/>
</dbReference>
<name>A0A7T0FZT9_9BACT</name>
<dbReference type="SUPFAM" id="SSF51735">
    <property type="entry name" value="NAD(P)-binding Rossmann-fold domains"/>
    <property type="match status" value="1"/>
</dbReference>
<proteinExistence type="inferred from homology"/>
<dbReference type="GO" id="GO:0016618">
    <property type="term" value="F:hydroxypyruvate reductase [NAD(P)H] activity"/>
    <property type="evidence" value="ECO:0007669"/>
    <property type="project" value="TreeGrafter"/>
</dbReference>
<feature type="domain" description="D-isomer specific 2-hydroxyacid dehydrogenase NAD-binding" evidence="5">
    <location>
        <begin position="110"/>
        <end position="287"/>
    </location>
</feature>
<dbReference type="FunFam" id="3.40.50.720:FF:000462">
    <property type="entry name" value="Glyoxylate reductase (NADP+)"/>
    <property type="match status" value="1"/>
</dbReference>
<evidence type="ECO:0000256" key="2">
    <source>
        <dbReference type="ARBA" id="ARBA00023002"/>
    </source>
</evidence>
<dbReference type="EMBL" id="CP048685">
    <property type="protein sequence ID" value="QPJ61910.1"/>
    <property type="molecule type" value="Genomic_DNA"/>
</dbReference>
<evidence type="ECO:0000313" key="7">
    <source>
        <dbReference type="Proteomes" id="UP000594688"/>
    </source>
</evidence>
<dbReference type="Pfam" id="PF02826">
    <property type="entry name" value="2-Hacid_dh_C"/>
    <property type="match status" value="1"/>
</dbReference>
<evidence type="ECO:0000259" key="5">
    <source>
        <dbReference type="Pfam" id="PF02826"/>
    </source>
</evidence>
<keyword evidence="2 3" id="KW-0560">Oxidoreductase</keyword>
<protein>
    <submittedName>
        <fullName evidence="6">D-glycerate dehydrogenase</fullName>
    </submittedName>
</protein>
<dbReference type="InterPro" id="IPR036291">
    <property type="entry name" value="NAD(P)-bd_dom_sf"/>
</dbReference>
<dbReference type="Proteomes" id="UP000594688">
    <property type="component" value="Chromosome"/>
</dbReference>
<dbReference type="KEGG" id="nli:G3M70_08500"/>
<dbReference type="GO" id="GO:0051287">
    <property type="term" value="F:NAD binding"/>
    <property type="evidence" value="ECO:0007669"/>
    <property type="project" value="InterPro"/>
</dbReference>
<organism evidence="6 7">
    <name type="scientific">Candidatus Nitronauta litoralis</name>
    <dbReference type="NCBI Taxonomy" id="2705533"/>
    <lineage>
        <taxon>Bacteria</taxon>
        <taxon>Pseudomonadati</taxon>
        <taxon>Nitrospinota/Tectimicrobiota group</taxon>
        <taxon>Nitrospinota</taxon>
        <taxon>Nitrospinia</taxon>
        <taxon>Nitrospinales</taxon>
        <taxon>Nitrospinaceae</taxon>
        <taxon>Candidatus Nitronauta</taxon>
    </lineage>
</organism>
<dbReference type="InterPro" id="IPR050223">
    <property type="entry name" value="D-isomer_2-hydroxyacid_DH"/>
</dbReference>
<evidence type="ECO:0000256" key="3">
    <source>
        <dbReference type="RuleBase" id="RU003719"/>
    </source>
</evidence>
<dbReference type="SUPFAM" id="SSF52283">
    <property type="entry name" value="Formate/glycerate dehydrogenase catalytic domain-like"/>
    <property type="match status" value="1"/>
</dbReference>
<evidence type="ECO:0000313" key="6">
    <source>
        <dbReference type="EMBL" id="QPJ61910.1"/>
    </source>
</evidence>
<evidence type="ECO:0000259" key="4">
    <source>
        <dbReference type="Pfam" id="PF00389"/>
    </source>
</evidence>
<dbReference type="PANTHER" id="PTHR10996">
    <property type="entry name" value="2-HYDROXYACID DEHYDROGENASE-RELATED"/>
    <property type="match status" value="1"/>
</dbReference>
<dbReference type="AlphaFoldDB" id="A0A7T0FZT9"/>
<dbReference type="GO" id="GO:0005829">
    <property type="term" value="C:cytosol"/>
    <property type="evidence" value="ECO:0007669"/>
    <property type="project" value="TreeGrafter"/>
</dbReference>
<accession>A0A7T0FZT9</accession>
<dbReference type="InterPro" id="IPR006139">
    <property type="entry name" value="D-isomer_2_OHA_DH_cat_dom"/>
</dbReference>
<sequence length="321" mass="35244">MKPLVTITQIFPETAIDRLREKFEVRYHDSGQSLSPEALGQAAAESAAMVTYLSDKIDQSIIAQGRSLKIISNYGAGFNNIDVAAARDKGIFVTNTPGVLHETTADLTWSLILGAARRIVPADRYTREGKFHGWGAKLFLGHDVYGKTLGVIGCGEIGSAVARRAAGFNMRVLYHQRSRLAEAKEQELGAEFVALEEIIRESDYLTLHVPLTDETMYMIGEKEINMMKPDAYLIHTARGKVVNDKALVAALKEKRIAGAALDVFEDEPELTEGLTELDNCVILPHIGSASYDTRDTMAQLVADNIIDALEGRTPRTLVPGW</sequence>
<reference evidence="6 7" key="1">
    <citation type="submission" date="2020-02" db="EMBL/GenBank/DDBJ databases">
        <title>Genomic and physiological characterization of two novel Nitrospinaceae genera.</title>
        <authorList>
            <person name="Mueller A.J."/>
            <person name="Jung M.-Y."/>
            <person name="Strachan C.R."/>
            <person name="Herbold C.W."/>
            <person name="Kirkegaard R.H."/>
            <person name="Daims H."/>
        </authorList>
    </citation>
    <scope>NUCLEOTIDE SEQUENCE [LARGE SCALE GENOMIC DNA]</scope>
    <source>
        <strain evidence="6">EB</strain>
    </source>
</reference>
<dbReference type="Pfam" id="PF00389">
    <property type="entry name" value="2-Hacid_dh"/>
    <property type="match status" value="1"/>
</dbReference>
<dbReference type="Gene3D" id="3.40.50.720">
    <property type="entry name" value="NAD(P)-binding Rossmann-like Domain"/>
    <property type="match status" value="2"/>
</dbReference>
<comment type="similarity">
    <text evidence="1 3">Belongs to the D-isomer specific 2-hydroxyacid dehydrogenase family.</text>
</comment>
<dbReference type="PANTHER" id="PTHR10996:SF283">
    <property type="entry name" value="GLYOXYLATE_HYDROXYPYRUVATE REDUCTASE B"/>
    <property type="match status" value="1"/>
</dbReference>
<evidence type="ECO:0000256" key="1">
    <source>
        <dbReference type="ARBA" id="ARBA00005854"/>
    </source>
</evidence>
<dbReference type="GO" id="GO:0030267">
    <property type="term" value="F:glyoxylate reductase (NADPH) activity"/>
    <property type="evidence" value="ECO:0007669"/>
    <property type="project" value="TreeGrafter"/>
</dbReference>
<feature type="domain" description="D-isomer specific 2-hydroxyacid dehydrogenase catalytic" evidence="4">
    <location>
        <begin position="12"/>
        <end position="318"/>
    </location>
</feature>
<gene>
    <name evidence="6" type="ORF">G3M70_08500</name>
</gene>
<dbReference type="CDD" id="cd05301">
    <property type="entry name" value="GDH"/>
    <property type="match status" value="1"/>
</dbReference>